<evidence type="ECO:0000313" key="2">
    <source>
        <dbReference type="EMBL" id="GIE71810.1"/>
    </source>
</evidence>
<protein>
    <submittedName>
        <fullName evidence="2">Uncharacterized protein</fullName>
    </submittedName>
</protein>
<feature type="region of interest" description="Disordered" evidence="1">
    <location>
        <begin position="1"/>
        <end position="102"/>
    </location>
</feature>
<accession>A0ABQ4BMA4</accession>
<evidence type="ECO:0000313" key="3">
    <source>
        <dbReference type="Proteomes" id="UP000624709"/>
    </source>
</evidence>
<feature type="compositionally biased region" description="Polar residues" evidence="1">
    <location>
        <begin position="93"/>
        <end position="102"/>
    </location>
</feature>
<reference evidence="2 3" key="1">
    <citation type="submission" date="2021-01" db="EMBL/GenBank/DDBJ databases">
        <title>Whole genome shotgun sequence of Actinoplanes palleronii NBRC 14916.</title>
        <authorList>
            <person name="Komaki H."/>
            <person name="Tamura T."/>
        </authorList>
    </citation>
    <scope>NUCLEOTIDE SEQUENCE [LARGE SCALE GENOMIC DNA]</scope>
    <source>
        <strain evidence="2 3">NBRC 14916</strain>
    </source>
</reference>
<keyword evidence="3" id="KW-1185">Reference proteome</keyword>
<evidence type="ECO:0000256" key="1">
    <source>
        <dbReference type="SAM" id="MobiDB-lite"/>
    </source>
</evidence>
<dbReference type="EMBL" id="BOMS01000133">
    <property type="protein sequence ID" value="GIE71810.1"/>
    <property type="molecule type" value="Genomic_DNA"/>
</dbReference>
<organism evidence="2 3">
    <name type="scientific">Actinoplanes palleronii</name>
    <dbReference type="NCBI Taxonomy" id="113570"/>
    <lineage>
        <taxon>Bacteria</taxon>
        <taxon>Bacillati</taxon>
        <taxon>Actinomycetota</taxon>
        <taxon>Actinomycetes</taxon>
        <taxon>Micromonosporales</taxon>
        <taxon>Micromonosporaceae</taxon>
        <taxon>Actinoplanes</taxon>
    </lineage>
</organism>
<name>A0ABQ4BMA4_9ACTN</name>
<gene>
    <name evidence="2" type="ORF">Apa02nite_079180</name>
</gene>
<proteinExistence type="predicted"/>
<feature type="compositionally biased region" description="Polar residues" evidence="1">
    <location>
        <begin position="32"/>
        <end position="42"/>
    </location>
</feature>
<comment type="caution">
    <text evidence="2">The sequence shown here is derived from an EMBL/GenBank/DDBJ whole genome shotgun (WGS) entry which is preliminary data.</text>
</comment>
<dbReference type="Proteomes" id="UP000624709">
    <property type="component" value="Unassembled WGS sequence"/>
</dbReference>
<sequence>MGTFGALHTQTPHTTLKPPKRGDFRRAPHPNSPHNAQTTNAWGLSARSAPKLPTQRSNHQCVGTFGALGGDRGRLSEVGWSSGVPPDLRDTPDNQPTPTGWS</sequence>